<evidence type="ECO:0000313" key="8">
    <source>
        <dbReference type="Proteomes" id="UP000694941"/>
    </source>
</evidence>
<feature type="transmembrane region" description="Helical" evidence="6">
    <location>
        <begin position="164"/>
        <end position="185"/>
    </location>
</feature>
<feature type="transmembrane region" description="Helical" evidence="6">
    <location>
        <begin position="335"/>
        <end position="360"/>
    </location>
</feature>
<evidence type="ECO:0000256" key="3">
    <source>
        <dbReference type="ARBA" id="ARBA00022692"/>
    </source>
</evidence>
<comment type="similarity">
    <text evidence="2">Belongs to the TMC family.</text>
</comment>
<keyword evidence="3 6" id="KW-0812">Transmembrane</keyword>
<evidence type="ECO:0000259" key="7">
    <source>
        <dbReference type="Pfam" id="PF07810"/>
    </source>
</evidence>
<feature type="transmembrane region" description="Helical" evidence="6">
    <location>
        <begin position="247"/>
        <end position="265"/>
    </location>
</feature>
<dbReference type="RefSeq" id="XP_013788683.1">
    <property type="nucleotide sequence ID" value="XM_013933229.1"/>
</dbReference>
<dbReference type="PANTHER" id="PTHR23302:SF40">
    <property type="entry name" value="TRANSMEMBRANE CHANNEL-LIKE PROTEIN"/>
    <property type="match status" value="1"/>
</dbReference>
<dbReference type="GeneID" id="106472575"/>
<evidence type="ECO:0000256" key="5">
    <source>
        <dbReference type="ARBA" id="ARBA00023136"/>
    </source>
</evidence>
<dbReference type="PANTHER" id="PTHR23302">
    <property type="entry name" value="TRANSMEMBRANE CHANNEL-RELATED"/>
    <property type="match status" value="1"/>
</dbReference>
<feature type="transmembrane region" description="Helical" evidence="6">
    <location>
        <begin position="412"/>
        <end position="432"/>
    </location>
</feature>
<feature type="transmembrane region" description="Helical" evidence="6">
    <location>
        <begin position="804"/>
        <end position="825"/>
    </location>
</feature>
<proteinExistence type="inferred from homology"/>
<evidence type="ECO:0000313" key="9">
    <source>
        <dbReference type="RefSeq" id="XP_013788683.1"/>
    </source>
</evidence>
<comment type="subcellular location">
    <subcellularLocation>
        <location evidence="1">Membrane</location>
        <topology evidence="1">Multi-pass membrane protein</topology>
    </subcellularLocation>
</comment>
<feature type="transmembrane region" description="Helical" evidence="6">
    <location>
        <begin position="975"/>
        <end position="997"/>
    </location>
</feature>
<feature type="transmembrane region" description="Helical" evidence="6">
    <location>
        <begin position="372"/>
        <end position="392"/>
    </location>
</feature>
<organism evidence="8 9">
    <name type="scientific">Limulus polyphemus</name>
    <name type="common">Atlantic horseshoe crab</name>
    <dbReference type="NCBI Taxonomy" id="6850"/>
    <lineage>
        <taxon>Eukaryota</taxon>
        <taxon>Metazoa</taxon>
        <taxon>Ecdysozoa</taxon>
        <taxon>Arthropoda</taxon>
        <taxon>Chelicerata</taxon>
        <taxon>Merostomata</taxon>
        <taxon>Xiphosura</taxon>
        <taxon>Limulidae</taxon>
        <taxon>Limulus</taxon>
    </lineage>
</organism>
<feature type="domain" description="TMC" evidence="7">
    <location>
        <begin position="795"/>
        <end position="910"/>
    </location>
</feature>
<evidence type="ECO:0000256" key="6">
    <source>
        <dbReference type="SAM" id="Phobius"/>
    </source>
</evidence>
<dbReference type="Pfam" id="PF07810">
    <property type="entry name" value="TMC"/>
    <property type="match status" value="1"/>
</dbReference>
<evidence type="ECO:0000256" key="1">
    <source>
        <dbReference type="ARBA" id="ARBA00004141"/>
    </source>
</evidence>
<reference evidence="9" key="1">
    <citation type="submission" date="2025-08" db="UniProtKB">
        <authorList>
            <consortium name="RefSeq"/>
        </authorList>
    </citation>
    <scope>IDENTIFICATION</scope>
    <source>
        <tissue evidence="9">Muscle</tissue>
    </source>
</reference>
<sequence length="1016" mass="117060">MCTIYVSYMKSDGKQLLVLFSTMPSQQVSYLTKYQVAIILGGLFSYCSDTAISIDDDATEEEILDNMRLYKQVIESIKNQPWRMKRKYKILRRAKSYVSKHEGELAQSKRSKDIFAKYKLMVSKWSQRCKRELANLVVTLTPWEMRIKRIESHFGSVVASYFTFLRWVFWINVFITTFVCCFLMVPEVLRGQDDPTGMRKEIESEEQDSALNLKAIWDFEGYLKYSPIFYGYYSNREMTEEGYRLPLAYFLTSLAVYIFSFFAILRRMAENSRMSKLSEKEDEYTFAWKLFTGWDYMIGHAETAFNKTASLIMSFKEAILEENEKKKEERNWKVIILRIIANFMVIILLASSAYAVVLVVKRSQEPEAESSWWRQNEVTCVVSFISIIYPNLFEVIGMLEQYHPRVQLRWQLARILMLYLLNLYTLILALFGKVDTMTTALFELKANISAMIEQRTTFPTVFTPIVYYPTLNTTALEPFQTIISLSLKLLDPEDEDVQSKTVGCDLAMVMNCTTLLLSWIQNSTSENKPSLINKRIFIRQRGEAKGQNSFSDDTWNNNDSFHNSFSIKSNNESSEWLTFWNYSNVPDSNATWGNSNEWGSSRPTQLTVDDENSFFDYNALNKIFEASFNNLNNSYKHSHLLFLNKTLWNWLANNRRELDDGTNESIQKCIVSISKCAGEFEKASENNILTPSTSSIEKDLLVTTISKAPTASYTVAEDSTTQSFITDTGTGNVSTLSSCDGVECMSDSTEESTIMNEVSTFPDECVGDKCSDEENIVELILQSDESTREQLRKLCWETMFGQELVKLTVMDLVMTIINIILMDFIRAVFVRYANKCWCWDLEKKFPGYGDFKIAENILHLVNNQGMIWMGMFFSPGLPALNTVKLCILLYVRSWAVLTCNIPHETVFKASGSNNFYFALLLIMLFLCTLPVGFAIVWLEPSWHCGPFSGYGRIYGVFTGYIENVLPSWMNNIIEYLTSPGVVIPLLLLLVLIIYYLMSLTGSLREANNDLRMQLRR</sequence>
<gene>
    <name evidence="9" type="primary">LOC106472575</name>
</gene>
<evidence type="ECO:0000256" key="2">
    <source>
        <dbReference type="ARBA" id="ARBA00006510"/>
    </source>
</evidence>
<feature type="transmembrane region" description="Helical" evidence="6">
    <location>
        <begin position="915"/>
        <end position="938"/>
    </location>
</feature>
<keyword evidence="8" id="KW-1185">Reference proteome</keyword>
<evidence type="ECO:0000256" key="4">
    <source>
        <dbReference type="ARBA" id="ARBA00022989"/>
    </source>
</evidence>
<keyword evidence="5 6" id="KW-0472">Membrane</keyword>
<accession>A0ABM1BU41</accession>
<dbReference type="InterPro" id="IPR012496">
    <property type="entry name" value="TMC_dom"/>
</dbReference>
<dbReference type="Proteomes" id="UP000694941">
    <property type="component" value="Unplaced"/>
</dbReference>
<name>A0ABM1BU41_LIMPO</name>
<protein>
    <submittedName>
        <fullName evidence="9">Transmembrane channel-like protein 3</fullName>
    </submittedName>
</protein>
<dbReference type="InterPro" id="IPR038900">
    <property type="entry name" value="TMC"/>
</dbReference>
<feature type="non-terminal residue" evidence="9">
    <location>
        <position position="1016"/>
    </location>
</feature>
<keyword evidence="4 6" id="KW-1133">Transmembrane helix</keyword>